<dbReference type="InterPro" id="IPR036259">
    <property type="entry name" value="MFS_trans_sf"/>
</dbReference>
<dbReference type="AlphaFoldDB" id="A0A9D6QPU8"/>
<name>A0A9D6QPU8_UNCEI</name>
<evidence type="ECO:0000256" key="3">
    <source>
        <dbReference type="ARBA" id="ARBA00022692"/>
    </source>
</evidence>
<feature type="transmembrane region" description="Helical" evidence="6">
    <location>
        <begin position="12"/>
        <end position="35"/>
    </location>
</feature>
<evidence type="ECO:0000256" key="4">
    <source>
        <dbReference type="ARBA" id="ARBA00022989"/>
    </source>
</evidence>
<reference evidence="7" key="1">
    <citation type="submission" date="2020-07" db="EMBL/GenBank/DDBJ databases">
        <title>Huge and variable diversity of episymbiotic CPR bacteria and DPANN archaea in groundwater ecosystems.</title>
        <authorList>
            <person name="He C.Y."/>
            <person name="Keren R."/>
            <person name="Whittaker M."/>
            <person name="Farag I.F."/>
            <person name="Doudna J."/>
            <person name="Cate J.H.D."/>
            <person name="Banfield J.F."/>
        </authorList>
    </citation>
    <scope>NUCLEOTIDE SEQUENCE</scope>
    <source>
        <strain evidence="7">NC_groundwater_928_Pr1_S-0.2um_72_17</strain>
    </source>
</reference>
<dbReference type="InterPro" id="IPR011701">
    <property type="entry name" value="MFS"/>
</dbReference>
<feature type="transmembrane region" description="Helical" evidence="6">
    <location>
        <begin position="142"/>
        <end position="162"/>
    </location>
</feature>
<dbReference type="InterPro" id="IPR004752">
    <property type="entry name" value="AmpG_permease/AT-1"/>
</dbReference>
<evidence type="ECO:0000256" key="6">
    <source>
        <dbReference type="SAM" id="Phobius"/>
    </source>
</evidence>
<feature type="transmembrane region" description="Helical" evidence="6">
    <location>
        <begin position="174"/>
        <end position="198"/>
    </location>
</feature>
<feature type="transmembrane region" description="Helical" evidence="6">
    <location>
        <begin position="219"/>
        <end position="242"/>
    </location>
</feature>
<feature type="transmembrane region" description="Helical" evidence="6">
    <location>
        <begin position="330"/>
        <end position="354"/>
    </location>
</feature>
<dbReference type="SUPFAM" id="SSF103473">
    <property type="entry name" value="MFS general substrate transporter"/>
    <property type="match status" value="1"/>
</dbReference>
<dbReference type="EMBL" id="JACQAY010000278">
    <property type="protein sequence ID" value="MBI3540279.1"/>
    <property type="molecule type" value="Genomic_DNA"/>
</dbReference>
<evidence type="ECO:0000313" key="8">
    <source>
        <dbReference type="Proteomes" id="UP000807850"/>
    </source>
</evidence>
<feature type="transmembrane region" description="Helical" evidence="6">
    <location>
        <begin position="398"/>
        <end position="418"/>
    </location>
</feature>
<feature type="transmembrane region" description="Helical" evidence="6">
    <location>
        <begin position="366"/>
        <end position="386"/>
    </location>
</feature>
<feature type="transmembrane region" description="Helical" evidence="6">
    <location>
        <begin position="275"/>
        <end position="297"/>
    </location>
</feature>
<evidence type="ECO:0000256" key="2">
    <source>
        <dbReference type="ARBA" id="ARBA00022448"/>
    </source>
</evidence>
<feature type="transmembrane region" description="Helical" evidence="6">
    <location>
        <begin position="304"/>
        <end position="324"/>
    </location>
</feature>
<protein>
    <submittedName>
        <fullName evidence="7">AmpG family muropeptide MFS transporter</fullName>
    </submittedName>
</protein>
<feature type="transmembrane region" description="Helical" evidence="6">
    <location>
        <begin position="76"/>
        <end position="96"/>
    </location>
</feature>
<sequence length="428" mass="47687">MSPTPDRARDPWAWIPSLYLAEGLPYVVVMTVSVIMYKSFGLSNTDIALYTSWLYLPWVIKPLWSPVVDILATRRRWIWVMQVVIGGGLAGVAFGAPLPDFLRWTMAFFWLLAFASATHDIAADGFYMLATTERQQATFVGVRTMFYRIATIAGQGLMVMLAGTLQKRSGDAHAAWSLVMGVLAALFLGFGLWHRFVLPRTPADRPGEARRIPEVTREFLGTFGSFFAKPRIAVLILFLLLYRFGEAQLVKMTSPFLLDARAKGGLALTTTEVGFIYGTIGVIALTLGGILGGWVVARQGLGRWLWIMLLAIHLPDAAFIYLAYAQPTNLPLVQLAIAVEQFGYGFGFTAYLMYMIHIARGRYPTAHYAICTGFMALGMMIPGMWSGWLADHIGYRHFFLWVVLATIPSFVVAMWIPLEPEFGRKADA</sequence>
<comment type="caution">
    <text evidence="7">The sequence shown here is derived from an EMBL/GenBank/DDBJ whole genome shotgun (WGS) entry which is preliminary data.</text>
</comment>
<feature type="transmembrane region" description="Helical" evidence="6">
    <location>
        <begin position="108"/>
        <end position="130"/>
    </location>
</feature>
<dbReference type="GO" id="GO:0022857">
    <property type="term" value="F:transmembrane transporter activity"/>
    <property type="evidence" value="ECO:0007669"/>
    <property type="project" value="InterPro"/>
</dbReference>
<dbReference type="PANTHER" id="PTHR12778:SF10">
    <property type="entry name" value="MAJOR FACILITATOR SUPERFAMILY DOMAIN-CONTAINING PROTEIN 3"/>
    <property type="match status" value="1"/>
</dbReference>
<keyword evidence="4 6" id="KW-1133">Transmembrane helix</keyword>
<keyword evidence="5 6" id="KW-0472">Membrane</keyword>
<dbReference type="CDD" id="cd17486">
    <property type="entry name" value="MFS_AmpG_like"/>
    <property type="match status" value="1"/>
</dbReference>
<comment type="subcellular location">
    <subcellularLocation>
        <location evidence="1">Membrane</location>
        <topology evidence="1">Multi-pass membrane protein</topology>
    </subcellularLocation>
</comment>
<dbReference type="GO" id="GO:0016020">
    <property type="term" value="C:membrane"/>
    <property type="evidence" value="ECO:0007669"/>
    <property type="project" value="UniProtKB-SubCell"/>
</dbReference>
<dbReference type="Proteomes" id="UP000807850">
    <property type="component" value="Unassembled WGS sequence"/>
</dbReference>
<organism evidence="7 8">
    <name type="scientific">Eiseniibacteriota bacterium</name>
    <dbReference type="NCBI Taxonomy" id="2212470"/>
    <lineage>
        <taxon>Bacteria</taxon>
        <taxon>Candidatus Eiseniibacteriota</taxon>
    </lineage>
</organism>
<evidence type="ECO:0000313" key="7">
    <source>
        <dbReference type="EMBL" id="MBI3540279.1"/>
    </source>
</evidence>
<evidence type="ECO:0000256" key="1">
    <source>
        <dbReference type="ARBA" id="ARBA00004141"/>
    </source>
</evidence>
<proteinExistence type="predicted"/>
<evidence type="ECO:0000256" key="5">
    <source>
        <dbReference type="ARBA" id="ARBA00023136"/>
    </source>
</evidence>
<gene>
    <name evidence="7" type="ORF">HY076_08410</name>
</gene>
<dbReference type="Gene3D" id="1.20.1250.20">
    <property type="entry name" value="MFS general substrate transporter like domains"/>
    <property type="match status" value="1"/>
</dbReference>
<dbReference type="PANTHER" id="PTHR12778">
    <property type="entry name" value="SOLUTE CARRIER FAMILY 33 ACETYL-COA TRANSPORTER -RELATED"/>
    <property type="match status" value="1"/>
</dbReference>
<dbReference type="Pfam" id="PF07690">
    <property type="entry name" value="MFS_1"/>
    <property type="match status" value="1"/>
</dbReference>
<keyword evidence="3 6" id="KW-0812">Transmembrane</keyword>
<keyword evidence="2" id="KW-0813">Transport</keyword>
<accession>A0A9D6QPU8</accession>